<evidence type="ECO:0000313" key="2">
    <source>
        <dbReference type="Proteomes" id="UP000324748"/>
    </source>
</evidence>
<dbReference type="AlphaFoldDB" id="A0A5B0N8C8"/>
<name>A0A5B0N8C8_PUCGR</name>
<comment type="caution">
    <text evidence="1">The sequence shown here is derived from an EMBL/GenBank/DDBJ whole genome shotgun (WGS) entry which is preliminary data.</text>
</comment>
<organism evidence="1 2">
    <name type="scientific">Puccinia graminis f. sp. tritici</name>
    <dbReference type="NCBI Taxonomy" id="56615"/>
    <lineage>
        <taxon>Eukaryota</taxon>
        <taxon>Fungi</taxon>
        <taxon>Dikarya</taxon>
        <taxon>Basidiomycota</taxon>
        <taxon>Pucciniomycotina</taxon>
        <taxon>Pucciniomycetes</taxon>
        <taxon>Pucciniales</taxon>
        <taxon>Pucciniaceae</taxon>
        <taxon>Puccinia</taxon>
    </lineage>
</organism>
<gene>
    <name evidence="1" type="ORF">PGT21_035270</name>
</gene>
<reference evidence="1 2" key="1">
    <citation type="submission" date="2019-05" db="EMBL/GenBank/DDBJ databases">
        <title>Emergence of the Ug99 lineage of the wheat stem rust pathogen through somatic hybridization.</title>
        <authorList>
            <person name="Li F."/>
            <person name="Upadhyaya N.M."/>
            <person name="Sperschneider J."/>
            <person name="Matny O."/>
            <person name="Nguyen-Phuc H."/>
            <person name="Mago R."/>
            <person name="Raley C."/>
            <person name="Miller M.E."/>
            <person name="Silverstein K.A.T."/>
            <person name="Henningsen E."/>
            <person name="Hirsch C.D."/>
            <person name="Visser B."/>
            <person name="Pretorius Z.A."/>
            <person name="Steffenson B.J."/>
            <person name="Schwessinger B."/>
            <person name="Dodds P.N."/>
            <person name="Figueroa M."/>
        </authorList>
    </citation>
    <scope>NUCLEOTIDE SEQUENCE [LARGE SCALE GENOMIC DNA]</scope>
    <source>
        <strain evidence="1">21-0</strain>
    </source>
</reference>
<sequence>MLDQLLFVGLYTRAGLRSAPQRRIWLIRKPSTKYPVCDEHQSAGFSLVHTKYDQIPALKQLSVKQLTAPAPAKLAALGPYVQVFRLHT</sequence>
<protein>
    <submittedName>
        <fullName evidence="1">Uncharacterized protein</fullName>
    </submittedName>
</protein>
<keyword evidence="2" id="KW-1185">Reference proteome</keyword>
<proteinExistence type="predicted"/>
<dbReference type="Proteomes" id="UP000324748">
    <property type="component" value="Unassembled WGS sequence"/>
</dbReference>
<accession>A0A5B0N8C8</accession>
<dbReference type="EMBL" id="VSWC01000118">
    <property type="protein sequence ID" value="KAA1084773.1"/>
    <property type="molecule type" value="Genomic_DNA"/>
</dbReference>
<evidence type="ECO:0000313" key="1">
    <source>
        <dbReference type="EMBL" id="KAA1084773.1"/>
    </source>
</evidence>